<dbReference type="InterPro" id="IPR011010">
    <property type="entry name" value="DNA_brk_join_enz"/>
</dbReference>
<dbReference type="Gene3D" id="1.10.443.10">
    <property type="entry name" value="Intergrase catalytic core"/>
    <property type="match status" value="1"/>
</dbReference>
<dbReference type="InterPro" id="IPR050808">
    <property type="entry name" value="Phage_Integrase"/>
</dbReference>
<evidence type="ECO:0000313" key="7">
    <source>
        <dbReference type="Proteomes" id="UP000641137"/>
    </source>
</evidence>
<evidence type="ECO:0000256" key="2">
    <source>
        <dbReference type="ARBA" id="ARBA00022908"/>
    </source>
</evidence>
<reference evidence="6" key="2">
    <citation type="submission" date="2020-09" db="EMBL/GenBank/DDBJ databases">
        <authorList>
            <person name="Sun Q."/>
            <person name="Kim S."/>
        </authorList>
    </citation>
    <scope>NUCLEOTIDE SEQUENCE</scope>
    <source>
        <strain evidence="6">KCTC 42097</strain>
    </source>
</reference>
<feature type="domain" description="Tyr recombinase" evidence="5">
    <location>
        <begin position="205"/>
        <end position="380"/>
    </location>
</feature>
<name>A0A8J3DN54_9HYPH</name>
<dbReference type="Pfam" id="PF13356">
    <property type="entry name" value="Arm-DNA-bind_3"/>
    <property type="match status" value="1"/>
</dbReference>
<dbReference type="GO" id="GO:0006310">
    <property type="term" value="P:DNA recombination"/>
    <property type="evidence" value="ECO:0007669"/>
    <property type="project" value="UniProtKB-KW"/>
</dbReference>
<evidence type="ECO:0000259" key="5">
    <source>
        <dbReference type="PROSITE" id="PS51898"/>
    </source>
</evidence>
<dbReference type="CDD" id="cd00801">
    <property type="entry name" value="INT_P4_C"/>
    <property type="match status" value="1"/>
</dbReference>
<evidence type="ECO:0000256" key="4">
    <source>
        <dbReference type="ARBA" id="ARBA00023172"/>
    </source>
</evidence>
<dbReference type="InterPro" id="IPR002104">
    <property type="entry name" value="Integrase_catalytic"/>
</dbReference>
<dbReference type="InterPro" id="IPR038488">
    <property type="entry name" value="Integrase_DNA-bd_sf"/>
</dbReference>
<dbReference type="PROSITE" id="PS51898">
    <property type="entry name" value="TYR_RECOMBINASE"/>
    <property type="match status" value="1"/>
</dbReference>
<dbReference type="SUPFAM" id="SSF56349">
    <property type="entry name" value="DNA breaking-rejoining enzymes"/>
    <property type="match status" value="1"/>
</dbReference>
<keyword evidence="4" id="KW-0233">DNA recombination</keyword>
<gene>
    <name evidence="6" type="ORF">GCM10010136_10040</name>
</gene>
<dbReference type="GO" id="GO:0015074">
    <property type="term" value="P:DNA integration"/>
    <property type="evidence" value="ECO:0007669"/>
    <property type="project" value="UniProtKB-KW"/>
</dbReference>
<sequence>MAAGYGMAKHKLSETRIRTLIKAGIYSDGDGLFLRVRATGSKQWFFIYKRQGKRTEIGLGGYGQGTAPVSLSLARDKAEAIRERLARGEELSKGKTFLDIMDDVISVKESSFRNEKHKAQWRMTLDKYAAPLHKKPIASITRDDVVECLKPIWTKIPETADRTRMRIAAVIDHAKARGLYAGDNPADWRGGLKELLPAKNKLSRGHHAALDYHLAPQMMTELRKSNGIAALVVEFLILCGSRVGEVSGAVWSEVDFEERIWTIPAERMKAGKQHRVPLTDRAIAILKIMKERATSSLIFEGEKAGSPISDTSLTKALRRASPDKSVTLHGTARSTFRDWAGDETMHARDIIETALAHSVGDATEQAYRRKDALEKRRLLMNEWAAFLSEVK</sequence>
<organism evidence="6 7">
    <name type="scientific">Limoniibacter endophyticus</name>
    <dbReference type="NCBI Taxonomy" id="1565040"/>
    <lineage>
        <taxon>Bacteria</taxon>
        <taxon>Pseudomonadati</taxon>
        <taxon>Pseudomonadota</taxon>
        <taxon>Alphaproteobacteria</taxon>
        <taxon>Hyphomicrobiales</taxon>
        <taxon>Bartonellaceae</taxon>
        <taxon>Limoniibacter</taxon>
    </lineage>
</organism>
<dbReference type="AlphaFoldDB" id="A0A8J3DN54"/>
<dbReference type="PANTHER" id="PTHR30629">
    <property type="entry name" value="PROPHAGE INTEGRASE"/>
    <property type="match status" value="1"/>
</dbReference>
<accession>A0A8J3DN54</accession>
<comment type="similarity">
    <text evidence="1">Belongs to the 'phage' integrase family.</text>
</comment>
<dbReference type="EMBL" id="BMZO01000003">
    <property type="protein sequence ID" value="GHC66717.1"/>
    <property type="molecule type" value="Genomic_DNA"/>
</dbReference>
<reference evidence="6" key="1">
    <citation type="journal article" date="2014" name="Int. J. Syst. Evol. Microbiol.">
        <title>Complete genome sequence of Corynebacterium casei LMG S-19264T (=DSM 44701T), isolated from a smear-ripened cheese.</title>
        <authorList>
            <consortium name="US DOE Joint Genome Institute (JGI-PGF)"/>
            <person name="Walter F."/>
            <person name="Albersmeier A."/>
            <person name="Kalinowski J."/>
            <person name="Ruckert C."/>
        </authorList>
    </citation>
    <scope>NUCLEOTIDE SEQUENCE</scope>
    <source>
        <strain evidence="6">KCTC 42097</strain>
    </source>
</reference>
<dbReference type="InterPro" id="IPR025166">
    <property type="entry name" value="Integrase_DNA_bind_dom"/>
</dbReference>
<dbReference type="PANTHER" id="PTHR30629:SF2">
    <property type="entry name" value="PROPHAGE INTEGRASE INTS-RELATED"/>
    <property type="match status" value="1"/>
</dbReference>
<dbReference type="Gene3D" id="3.30.160.390">
    <property type="entry name" value="Integrase, DNA-binding domain"/>
    <property type="match status" value="1"/>
</dbReference>
<dbReference type="Proteomes" id="UP000641137">
    <property type="component" value="Unassembled WGS sequence"/>
</dbReference>
<evidence type="ECO:0000313" key="6">
    <source>
        <dbReference type="EMBL" id="GHC66717.1"/>
    </source>
</evidence>
<proteinExistence type="inferred from homology"/>
<dbReference type="InterPro" id="IPR013762">
    <property type="entry name" value="Integrase-like_cat_sf"/>
</dbReference>
<dbReference type="InterPro" id="IPR010998">
    <property type="entry name" value="Integrase_recombinase_N"/>
</dbReference>
<evidence type="ECO:0000256" key="1">
    <source>
        <dbReference type="ARBA" id="ARBA00008857"/>
    </source>
</evidence>
<keyword evidence="2" id="KW-0229">DNA integration</keyword>
<dbReference type="InterPro" id="IPR053876">
    <property type="entry name" value="Phage_int_M"/>
</dbReference>
<dbReference type="GO" id="GO:0003677">
    <property type="term" value="F:DNA binding"/>
    <property type="evidence" value="ECO:0007669"/>
    <property type="project" value="UniProtKB-KW"/>
</dbReference>
<evidence type="ECO:0000256" key="3">
    <source>
        <dbReference type="ARBA" id="ARBA00023125"/>
    </source>
</evidence>
<keyword evidence="7" id="KW-1185">Reference proteome</keyword>
<comment type="caution">
    <text evidence="6">The sequence shown here is derived from an EMBL/GenBank/DDBJ whole genome shotgun (WGS) entry which is preliminary data.</text>
</comment>
<dbReference type="Pfam" id="PF22022">
    <property type="entry name" value="Phage_int_M"/>
    <property type="match status" value="1"/>
</dbReference>
<protein>
    <submittedName>
        <fullName evidence="6">Integrase</fullName>
    </submittedName>
</protein>
<dbReference type="Gene3D" id="1.10.150.130">
    <property type="match status" value="1"/>
</dbReference>
<dbReference type="Pfam" id="PF00589">
    <property type="entry name" value="Phage_integrase"/>
    <property type="match status" value="1"/>
</dbReference>
<keyword evidence="3" id="KW-0238">DNA-binding</keyword>